<accession>A0A385DHT8</accession>
<proteinExistence type="predicted"/>
<feature type="compositionally biased region" description="Gly residues" evidence="1">
    <location>
        <begin position="74"/>
        <end position="84"/>
    </location>
</feature>
<dbReference type="AlphaFoldDB" id="A0A385DHT8"/>
<dbReference type="GeneID" id="300117372"/>
<reference evidence="2 4" key="1">
    <citation type="submission" date="2018-08" db="EMBL/GenBank/DDBJ databases">
        <authorList>
            <person name="Ferrada E.E."/>
            <person name="Latorre B.A."/>
        </authorList>
    </citation>
    <scope>NUCLEOTIDE SEQUENCE [LARGE SCALE GENOMIC DNA]</scope>
    <source>
        <strain evidence="2 4">VK-A60T</strain>
    </source>
</reference>
<evidence type="ECO:0000313" key="5">
    <source>
        <dbReference type="Proteomes" id="UP000596311"/>
    </source>
</evidence>
<keyword evidence="5" id="KW-1185">Reference proteome</keyword>
<dbReference type="RefSeq" id="WP_047138667.1">
    <property type="nucleotide sequence ID" value="NZ_CP031742.1"/>
</dbReference>
<dbReference type="EMBL" id="CP031742">
    <property type="protein sequence ID" value="AXQ57514.1"/>
    <property type="molecule type" value="Genomic_DNA"/>
</dbReference>
<dbReference type="EMBL" id="CP049945">
    <property type="protein sequence ID" value="QRF01934.1"/>
    <property type="molecule type" value="Genomic_DNA"/>
</dbReference>
<reference evidence="3 5" key="2">
    <citation type="submission" date="2020-03" db="EMBL/GenBank/DDBJ databases">
        <title>Genome mining and metabolic profiling illuminate the polycyclic tetramate macrolactams from Streptomyces koyangensis SCSIO 5802.</title>
        <authorList>
            <person name="Ding W."/>
        </authorList>
    </citation>
    <scope>NUCLEOTIDE SEQUENCE [LARGE SCALE GENOMIC DNA]</scope>
    <source>
        <strain evidence="3 5">SCSIO 5802</strain>
    </source>
</reference>
<evidence type="ECO:0000256" key="1">
    <source>
        <dbReference type="SAM" id="MobiDB-lite"/>
    </source>
</evidence>
<organism evidence="2 4">
    <name type="scientific">Streptomyces koyangensis</name>
    <dbReference type="NCBI Taxonomy" id="188770"/>
    <lineage>
        <taxon>Bacteria</taxon>
        <taxon>Bacillati</taxon>
        <taxon>Actinomycetota</taxon>
        <taxon>Actinomycetes</taxon>
        <taxon>Kitasatosporales</taxon>
        <taxon>Streptomycetaceae</taxon>
        <taxon>Streptomyces</taxon>
        <taxon>Streptomyces aurantiacus group</taxon>
    </lineage>
</organism>
<sequence length="84" mass="9172">MALFRKRAAGRPGEWYYCLEHGTVEEGPQCPAKNRLGPYPSRQEAENAMNTAAERNQSWENDPRWHDKGEGGEGDGGGKGPAAA</sequence>
<name>A0A385DHT8_9ACTN</name>
<gene>
    <name evidence="2" type="ORF">D0C37_24900</name>
    <name evidence="3" type="ORF">G9U55_06705</name>
</gene>
<dbReference type="Proteomes" id="UP000259636">
    <property type="component" value="Chromosome"/>
</dbReference>
<protein>
    <recommendedName>
        <fullName evidence="6">SPOR domain-containing protein</fullName>
    </recommendedName>
</protein>
<feature type="region of interest" description="Disordered" evidence="1">
    <location>
        <begin position="27"/>
        <end position="84"/>
    </location>
</feature>
<feature type="compositionally biased region" description="Polar residues" evidence="1">
    <location>
        <begin position="48"/>
        <end position="60"/>
    </location>
</feature>
<evidence type="ECO:0000313" key="3">
    <source>
        <dbReference type="EMBL" id="QRF01934.1"/>
    </source>
</evidence>
<dbReference type="Proteomes" id="UP000596311">
    <property type="component" value="Chromosome"/>
</dbReference>
<evidence type="ECO:0000313" key="4">
    <source>
        <dbReference type="Proteomes" id="UP000259636"/>
    </source>
</evidence>
<feature type="compositionally biased region" description="Basic and acidic residues" evidence="1">
    <location>
        <begin position="61"/>
        <end position="71"/>
    </location>
</feature>
<dbReference type="KEGG" id="sky:D0C37_24900"/>
<evidence type="ECO:0000313" key="2">
    <source>
        <dbReference type="EMBL" id="AXQ57514.1"/>
    </source>
</evidence>
<evidence type="ECO:0008006" key="6">
    <source>
        <dbReference type="Google" id="ProtNLM"/>
    </source>
</evidence>